<name>A0A7S6WQT3_9SPIR</name>
<proteinExistence type="predicted"/>
<evidence type="ECO:0000313" key="1">
    <source>
        <dbReference type="EMBL" id="QOW61643.1"/>
    </source>
</evidence>
<dbReference type="AlphaFoldDB" id="A0A7S6WQT3"/>
<dbReference type="Proteomes" id="UP000593915">
    <property type="component" value="Chromosome"/>
</dbReference>
<protein>
    <submittedName>
        <fullName evidence="1">Uncharacterized protein</fullName>
    </submittedName>
</protein>
<reference evidence="1 2" key="1">
    <citation type="submission" date="2020-09" db="EMBL/GenBank/DDBJ databases">
        <title>Characterization of Treponema spp. from bovine digital dermatitis in Korea.</title>
        <authorList>
            <person name="Espiritu H.M."/>
            <person name="Cho Y.I."/>
            <person name="Mamuad L."/>
        </authorList>
    </citation>
    <scope>NUCLEOTIDE SEQUENCE [LARGE SCALE GENOMIC DNA]</scope>
    <source>
        <strain evidence="1 2">KS1</strain>
    </source>
</reference>
<dbReference type="EMBL" id="CP061839">
    <property type="protein sequence ID" value="QOW61643.1"/>
    <property type="molecule type" value="Genomic_DNA"/>
</dbReference>
<evidence type="ECO:0000313" key="2">
    <source>
        <dbReference type="Proteomes" id="UP000593915"/>
    </source>
</evidence>
<organism evidence="1 2">
    <name type="scientific">Treponema pedis</name>
    <dbReference type="NCBI Taxonomy" id="409322"/>
    <lineage>
        <taxon>Bacteria</taxon>
        <taxon>Pseudomonadati</taxon>
        <taxon>Spirochaetota</taxon>
        <taxon>Spirochaetia</taxon>
        <taxon>Spirochaetales</taxon>
        <taxon>Treponemataceae</taxon>
        <taxon>Treponema</taxon>
    </lineage>
</organism>
<sequence>MDKNGNKIFGTARDVGNYAAGYIAGKKGLSWFGTRAGFDFYQLRDNGWPPREGQESQAAQLKGFNDGQHEYLKANPWIFLWMGE</sequence>
<gene>
    <name evidence="1" type="ORF">IFE08_04510</name>
</gene>
<accession>A0A7S6WQT3</accession>
<dbReference type="RefSeq" id="WP_194077127.1">
    <property type="nucleotide sequence ID" value="NZ_CP061839.1"/>
</dbReference>